<dbReference type="Proteomes" id="UP000829194">
    <property type="component" value="Chromosome"/>
</dbReference>
<keyword evidence="2" id="KW-1185">Reference proteome</keyword>
<proteinExistence type="predicted"/>
<gene>
    <name evidence="1" type="ORF">MOV92_22870</name>
</gene>
<dbReference type="RefSeq" id="WP_057944765.1">
    <property type="nucleotide sequence ID" value="NZ_CP011131.1"/>
</dbReference>
<evidence type="ECO:0000313" key="1">
    <source>
        <dbReference type="EMBL" id="UNP29277.1"/>
    </source>
</evidence>
<accession>A0ABY3XDS3</accession>
<evidence type="ECO:0000313" key="2">
    <source>
        <dbReference type="Proteomes" id="UP000829194"/>
    </source>
</evidence>
<name>A0ABY3XDS3_9GAMM</name>
<sequence length="206" mass="21740">MTAWNNFNDAESPSFALIPKGTLVKVRMTIKPGGYNDANQGWLHGWATRGDSGAVYLNGEFVVLEGKYARRKLWSLIGLHSDKGPTWGQMGRSFIKGALNSAFGLHPNDVSAAAQAGRCIESFADLDGLVFAGKVDWEKDGYGEDKAVIKIPIMPDHPGYKEVMGSAVGSVGGHAASSAHMPAHVGHAAQAAAIASPVAGRPAWAQ</sequence>
<organism evidence="1 2">
    <name type="scientific">Lysobacter gummosus</name>
    <dbReference type="NCBI Taxonomy" id="262324"/>
    <lineage>
        <taxon>Bacteria</taxon>
        <taxon>Pseudomonadati</taxon>
        <taxon>Pseudomonadota</taxon>
        <taxon>Gammaproteobacteria</taxon>
        <taxon>Lysobacterales</taxon>
        <taxon>Lysobacteraceae</taxon>
        <taxon>Lysobacter</taxon>
    </lineage>
</organism>
<protein>
    <submittedName>
        <fullName evidence="1">Uncharacterized protein</fullName>
    </submittedName>
</protein>
<dbReference type="EMBL" id="CP093547">
    <property type="protein sequence ID" value="UNP29277.1"/>
    <property type="molecule type" value="Genomic_DNA"/>
</dbReference>
<reference evidence="1 2" key="1">
    <citation type="submission" date="2022-03" db="EMBL/GenBank/DDBJ databases">
        <title>Complete genome sequence of Lysobacter capsici VKM B-2533 and Lysobacter gummosus 10.1.1, promising sources of lytic agents.</title>
        <authorList>
            <person name="Tarlachkov S.V."/>
            <person name="Kudryakova I.V."/>
            <person name="Afoshin A.S."/>
            <person name="Leontyevskaya E.A."/>
            <person name="Leontyevskaya N.V."/>
        </authorList>
    </citation>
    <scope>NUCLEOTIDE SEQUENCE [LARGE SCALE GENOMIC DNA]</scope>
    <source>
        <strain evidence="1 2">10.1.1</strain>
    </source>
</reference>